<keyword evidence="3" id="KW-1185">Reference proteome</keyword>
<dbReference type="PANTHER" id="PTHR43000">
    <property type="entry name" value="DTDP-D-GLUCOSE 4,6-DEHYDRATASE-RELATED"/>
    <property type="match status" value="1"/>
</dbReference>
<dbReference type="NCBIfam" id="TIGR02622">
    <property type="entry name" value="CDP_4_6_dhtase"/>
    <property type="match status" value="1"/>
</dbReference>
<feature type="domain" description="NAD(P)-binding" evidence="1">
    <location>
        <begin position="13"/>
        <end position="321"/>
    </location>
</feature>
<dbReference type="STRING" id="28181.BEN30_11400"/>
<dbReference type="InterPro" id="IPR013445">
    <property type="entry name" value="CDP_4_6_deHydtase"/>
</dbReference>
<dbReference type="SUPFAM" id="SSF51735">
    <property type="entry name" value="NAD(P)-binding Rossmann-fold domains"/>
    <property type="match status" value="1"/>
</dbReference>
<evidence type="ECO:0000313" key="2">
    <source>
        <dbReference type="EMBL" id="OEJ66682.1"/>
    </source>
</evidence>
<protein>
    <submittedName>
        <fullName evidence="2">CDP-glucose 4,6-dehydratase</fullName>
    </submittedName>
</protein>
<comment type="caution">
    <text evidence="2">The sequence shown here is derived from an EMBL/GenBank/DDBJ whole genome shotgun (WGS) entry which is preliminary data.</text>
</comment>
<proteinExistence type="predicted"/>
<dbReference type="Pfam" id="PF16363">
    <property type="entry name" value="GDP_Man_Dehyd"/>
    <property type="match status" value="1"/>
</dbReference>
<dbReference type="OrthoDB" id="9801785at2"/>
<dbReference type="EMBL" id="MCGG01000029">
    <property type="protein sequence ID" value="OEJ66682.1"/>
    <property type="molecule type" value="Genomic_DNA"/>
</dbReference>
<dbReference type="AlphaFoldDB" id="A0A1E5Q6Z4"/>
<dbReference type="Proteomes" id="UP000095347">
    <property type="component" value="Unassembled WGS sequence"/>
</dbReference>
<evidence type="ECO:0000313" key="3">
    <source>
        <dbReference type="Proteomes" id="UP000095347"/>
    </source>
</evidence>
<dbReference type="Gene3D" id="3.40.50.720">
    <property type="entry name" value="NAD(P)-binding Rossmann-like Domain"/>
    <property type="match status" value="1"/>
</dbReference>
<evidence type="ECO:0000259" key="1">
    <source>
        <dbReference type="Pfam" id="PF16363"/>
    </source>
</evidence>
<dbReference type="Gene3D" id="3.90.25.10">
    <property type="entry name" value="UDP-galactose 4-epimerase, domain 1"/>
    <property type="match status" value="1"/>
</dbReference>
<dbReference type="RefSeq" id="WP_069958203.1">
    <property type="nucleotide sequence ID" value="NZ_MCGG01000029.1"/>
</dbReference>
<gene>
    <name evidence="2" type="ORF">BEN30_11400</name>
</gene>
<dbReference type="InterPro" id="IPR016040">
    <property type="entry name" value="NAD(P)-bd_dom"/>
</dbReference>
<accession>A0A1E5Q6Z4</accession>
<reference evidence="3" key="1">
    <citation type="submission" date="2016-07" db="EMBL/GenBank/DDBJ databases">
        <authorList>
            <person name="Florea S."/>
            <person name="Webb J.S."/>
            <person name="Jaromczyk J."/>
            <person name="Schardl C.L."/>
        </authorList>
    </citation>
    <scope>NUCLEOTIDE SEQUENCE [LARGE SCALE GENOMIC DNA]</scope>
    <source>
        <strain evidence="3">MV-1</strain>
    </source>
</reference>
<dbReference type="InterPro" id="IPR036291">
    <property type="entry name" value="NAD(P)-bd_dom_sf"/>
</dbReference>
<sequence>MISPDFWQGKRVLLTGHTGFKGTWMALWLENLGADVYGFGLEPETDPSLFNLLSPWSGIKSTIGDVRDAAAVEQCAAEADPEIVIHMAAQALVRRSYREPVDTVASNVMGTVNVLEALRGAKNLKVALVITSDKVYQNTDDGIAFGEDAPLGGDDPYSASKASQEIIAQSWAKSFFADRDVVIATARAGNVVGGGDFSEDRLIPDIYRALASGRNLTLRSPNATRPWQHVLDLNAGYLMYVERLASRSKDTPLALNFGPMSGPSSTVGAITNMMMTALGQDVPLDIKSSKLKEKTLLSVDATRAHEILGWAAKLDVEATVRLTADWYGAFLNGASAKDITARQLIDYGKDQ</sequence>
<name>A0A1E5Q6Z4_9PROT</name>
<organism evidence="2 3">
    <name type="scientific">Magnetovibrio blakemorei</name>
    <dbReference type="NCBI Taxonomy" id="28181"/>
    <lineage>
        <taxon>Bacteria</taxon>
        <taxon>Pseudomonadati</taxon>
        <taxon>Pseudomonadota</taxon>
        <taxon>Alphaproteobacteria</taxon>
        <taxon>Rhodospirillales</taxon>
        <taxon>Magnetovibrionaceae</taxon>
        <taxon>Magnetovibrio</taxon>
    </lineage>
</organism>